<feature type="binding site" evidence="5">
    <location>
        <position position="29"/>
    </location>
    <ligand>
        <name>substrate</name>
    </ligand>
</feature>
<evidence type="ECO:0000256" key="1">
    <source>
        <dbReference type="ARBA" id="ARBA00022741"/>
    </source>
</evidence>
<dbReference type="PANTHER" id="PTHR46243">
    <property type="entry name" value="BIS(5'-ADENOSYL)-TRIPHOSPHATASE"/>
    <property type="match status" value="1"/>
</dbReference>
<dbReference type="CDD" id="cd01275">
    <property type="entry name" value="FHIT"/>
    <property type="match status" value="1"/>
</dbReference>
<evidence type="ECO:0000256" key="5">
    <source>
        <dbReference type="PIRSR" id="PIRSR639383-2"/>
    </source>
</evidence>
<dbReference type="InterPro" id="IPR001310">
    <property type="entry name" value="Histidine_triad_HIT"/>
</dbReference>
<feature type="short sequence motif" description="Histidine triad motif" evidence="4 7">
    <location>
        <begin position="96"/>
        <end position="100"/>
    </location>
</feature>
<dbReference type="FunFam" id="3.30.428.10:FF:000011">
    <property type="entry name" value="Fragile histidine triad"/>
    <property type="match status" value="1"/>
</dbReference>
<dbReference type="InterPro" id="IPR051884">
    <property type="entry name" value="Bis(5'-adenosyl)-TPase_reg"/>
</dbReference>
<feature type="binding site" evidence="5">
    <location>
        <position position="85"/>
    </location>
    <ligand>
        <name>substrate</name>
    </ligand>
</feature>
<feature type="site" description="Important for induction of apoptosis" evidence="6">
    <location>
        <position position="119"/>
    </location>
</feature>
<dbReference type="Gene3D" id="3.30.428.10">
    <property type="entry name" value="HIT-like"/>
    <property type="match status" value="1"/>
</dbReference>
<keyword evidence="10" id="KW-1185">Reference proteome</keyword>
<organism evidence="9 10">
    <name type="scientific">Clathrus columnatus</name>
    <dbReference type="NCBI Taxonomy" id="1419009"/>
    <lineage>
        <taxon>Eukaryota</taxon>
        <taxon>Fungi</taxon>
        <taxon>Dikarya</taxon>
        <taxon>Basidiomycota</taxon>
        <taxon>Agaricomycotina</taxon>
        <taxon>Agaricomycetes</taxon>
        <taxon>Phallomycetidae</taxon>
        <taxon>Phallales</taxon>
        <taxon>Clathraceae</taxon>
        <taxon>Clathrus</taxon>
    </lineage>
</organism>
<dbReference type="InterPro" id="IPR036265">
    <property type="entry name" value="HIT-like_sf"/>
</dbReference>
<dbReference type="InterPro" id="IPR039383">
    <property type="entry name" value="FHIT"/>
</dbReference>
<feature type="active site" description="Tele-AMP-histidine intermediate" evidence="3">
    <location>
        <position position="98"/>
    </location>
</feature>
<dbReference type="PROSITE" id="PS51084">
    <property type="entry name" value="HIT_2"/>
    <property type="match status" value="1"/>
</dbReference>
<dbReference type="EMBL" id="BPWL01000008">
    <property type="protein sequence ID" value="GJJ13240.1"/>
    <property type="molecule type" value="Genomic_DNA"/>
</dbReference>
<evidence type="ECO:0000313" key="9">
    <source>
        <dbReference type="EMBL" id="GJJ13240.1"/>
    </source>
</evidence>
<evidence type="ECO:0000313" key="10">
    <source>
        <dbReference type="Proteomes" id="UP001050691"/>
    </source>
</evidence>
<dbReference type="GO" id="GO:0000166">
    <property type="term" value="F:nucleotide binding"/>
    <property type="evidence" value="ECO:0007669"/>
    <property type="project" value="UniProtKB-KW"/>
</dbReference>
<dbReference type="GO" id="GO:0016787">
    <property type="term" value="F:hydrolase activity"/>
    <property type="evidence" value="ECO:0007669"/>
    <property type="project" value="UniProtKB-KW"/>
</dbReference>
<dbReference type="Pfam" id="PF01230">
    <property type="entry name" value="HIT"/>
    <property type="match status" value="1"/>
</dbReference>
<feature type="domain" description="HIT" evidence="8">
    <location>
        <begin position="1"/>
        <end position="112"/>
    </location>
</feature>
<dbReference type="PROSITE" id="PS00892">
    <property type="entry name" value="HIT_1"/>
    <property type="match status" value="1"/>
</dbReference>
<keyword evidence="2" id="KW-0378">Hydrolase</keyword>
<sequence>MVSGPLFFSTIDVTRQAFLRTALSYAIVNLKPIVPGHVLVIPTRPVKRLIDLSSEEVTSLFSTAQKVGKVVEEAYKADALTIACQDGKAAGQSIPHVHIHILPRRSKGDKFENDNDQIYPALEKSESELSRDFQISQGQKHEVLKVDADEHRTLRSVEEMEKEAVWLRSLFLSD</sequence>
<name>A0AAV5AMT7_9AGAM</name>
<accession>A0AAV5AMT7</accession>
<comment type="caution">
    <text evidence="9">The sequence shown here is derived from an EMBL/GenBank/DDBJ whole genome shotgun (WGS) entry which is preliminary data.</text>
</comment>
<dbReference type="Proteomes" id="UP001050691">
    <property type="component" value="Unassembled WGS sequence"/>
</dbReference>
<dbReference type="SUPFAM" id="SSF54197">
    <property type="entry name" value="HIT-like"/>
    <property type="match status" value="1"/>
</dbReference>
<evidence type="ECO:0000256" key="6">
    <source>
        <dbReference type="PIRSR" id="PIRSR639383-3"/>
    </source>
</evidence>
<dbReference type="InterPro" id="IPR011146">
    <property type="entry name" value="HIT-like"/>
</dbReference>
<protein>
    <recommendedName>
        <fullName evidence="8">HIT domain-containing protein</fullName>
    </recommendedName>
</protein>
<keyword evidence="1" id="KW-0547">Nucleotide-binding</keyword>
<feature type="binding site" evidence="5">
    <location>
        <position position="100"/>
    </location>
    <ligand>
        <name>substrate</name>
    </ligand>
</feature>
<evidence type="ECO:0000259" key="8">
    <source>
        <dbReference type="PROSITE" id="PS51084"/>
    </source>
</evidence>
<evidence type="ECO:0000256" key="7">
    <source>
        <dbReference type="PROSITE-ProRule" id="PRU00464"/>
    </source>
</evidence>
<gene>
    <name evidence="9" type="ORF">Clacol_007491</name>
</gene>
<evidence type="ECO:0000256" key="4">
    <source>
        <dbReference type="PIRSR" id="PIRSR601310-3"/>
    </source>
</evidence>
<dbReference type="AlphaFoldDB" id="A0AAV5AMT7"/>
<evidence type="ECO:0000256" key="2">
    <source>
        <dbReference type="ARBA" id="ARBA00022801"/>
    </source>
</evidence>
<dbReference type="PRINTS" id="PR00332">
    <property type="entry name" value="HISTRIAD"/>
</dbReference>
<dbReference type="PANTHER" id="PTHR46243:SF1">
    <property type="entry name" value="BIS(5'-ADENOSYL)-TRIPHOSPHATASE"/>
    <property type="match status" value="1"/>
</dbReference>
<evidence type="ECO:0000256" key="3">
    <source>
        <dbReference type="PIRSR" id="PIRSR601310-1"/>
    </source>
</evidence>
<dbReference type="InterPro" id="IPR019808">
    <property type="entry name" value="Histidine_triad_CS"/>
</dbReference>
<proteinExistence type="predicted"/>
<reference evidence="9" key="1">
    <citation type="submission" date="2021-10" db="EMBL/GenBank/DDBJ databases">
        <title>De novo Genome Assembly of Clathrus columnatus (Basidiomycota, Fungi) Using Illumina and Nanopore Sequence Data.</title>
        <authorList>
            <person name="Ogiso-Tanaka E."/>
            <person name="Itagaki H."/>
            <person name="Hosoya T."/>
            <person name="Hosaka K."/>
        </authorList>
    </citation>
    <scope>NUCLEOTIDE SEQUENCE</scope>
    <source>
        <strain evidence="9">MO-923</strain>
    </source>
</reference>